<dbReference type="Proteomes" id="UP000031952">
    <property type="component" value="Unassembled WGS sequence"/>
</dbReference>
<comment type="caution">
    <text evidence="1">The sequence shown here is derived from an EMBL/GenBank/DDBJ whole genome shotgun (WGS) entry which is preliminary data.</text>
</comment>
<gene>
    <name evidence="1" type="ORF">SB78_01345</name>
</gene>
<dbReference type="GO" id="GO:0003677">
    <property type="term" value="F:DNA binding"/>
    <property type="evidence" value="ECO:0007669"/>
    <property type="project" value="InterPro"/>
</dbReference>
<protein>
    <recommendedName>
        <fullName evidence="3">Growth inhibitor PemK</fullName>
    </recommendedName>
</protein>
<dbReference type="RefSeq" id="WP_041077975.1">
    <property type="nucleotide sequence ID" value="NZ_JWSW01000006.1"/>
</dbReference>
<reference evidence="1 2" key="1">
    <citation type="submission" date="2014-12" db="EMBL/GenBank/DDBJ databases">
        <title>Whole genome sequence of Candidatus Rickettsia asemboensis strain NMRCii isolated from cat fleas in west Kenya.</title>
        <authorList>
            <person name="Jima D."/>
            <person name="Luce-Fedrow A."/>
            <person name="Yang Y."/>
            <person name="Maina A.N."/>
            <person name="Snesrud E.C."/>
            <person name="Jarman R.G."/>
            <person name="Richards A.L."/>
            <person name="Hang J."/>
        </authorList>
    </citation>
    <scope>NUCLEOTIDE SEQUENCE [LARGE SCALE GENOMIC DNA]</scope>
    <source>
        <strain evidence="1 2">NMRCii</strain>
    </source>
</reference>
<dbReference type="GO" id="GO:0006402">
    <property type="term" value="P:mRNA catabolic process"/>
    <property type="evidence" value="ECO:0007669"/>
    <property type="project" value="TreeGrafter"/>
</dbReference>
<dbReference type="GO" id="GO:0004521">
    <property type="term" value="F:RNA endonuclease activity"/>
    <property type="evidence" value="ECO:0007669"/>
    <property type="project" value="TreeGrafter"/>
</dbReference>
<dbReference type="PANTHER" id="PTHR33988">
    <property type="entry name" value="ENDORIBONUCLEASE MAZF-RELATED"/>
    <property type="match status" value="1"/>
</dbReference>
<dbReference type="InterPro" id="IPR003477">
    <property type="entry name" value="PemK-like"/>
</dbReference>
<name>A0A0C2MPI5_9RICK</name>
<dbReference type="InterPro" id="IPR011067">
    <property type="entry name" value="Plasmid_toxin/cell-grow_inhib"/>
</dbReference>
<dbReference type="Pfam" id="PF02452">
    <property type="entry name" value="PemK_toxin"/>
    <property type="match status" value="1"/>
</dbReference>
<dbReference type="EMBL" id="JWSW01000006">
    <property type="protein sequence ID" value="KIJ89111.1"/>
    <property type="molecule type" value="Genomic_DNA"/>
</dbReference>
<proteinExistence type="predicted"/>
<evidence type="ECO:0000313" key="2">
    <source>
        <dbReference type="Proteomes" id="UP000031952"/>
    </source>
</evidence>
<dbReference type="PANTHER" id="PTHR33988:SF2">
    <property type="entry name" value="ENDORIBONUCLEASE MAZF"/>
    <property type="match status" value="1"/>
</dbReference>
<dbReference type="SUPFAM" id="SSF50118">
    <property type="entry name" value="Cell growth inhibitor/plasmid maintenance toxic component"/>
    <property type="match status" value="1"/>
</dbReference>
<accession>A0A0C2MPI5</accession>
<dbReference type="Gene3D" id="2.30.30.110">
    <property type="match status" value="1"/>
</dbReference>
<sequence>MDKIEIKKGDIVVCVLSGDYGKPRPAVVIQSNSLNKTLASILVCPITTYLINTAIYRLLLTPTELNGLKSQSCIMVDKINAISIDKIDTKIGKLSFDEIIELNKALKYCQDLD</sequence>
<evidence type="ECO:0008006" key="3">
    <source>
        <dbReference type="Google" id="ProtNLM"/>
    </source>
</evidence>
<evidence type="ECO:0000313" key="1">
    <source>
        <dbReference type="EMBL" id="KIJ89111.1"/>
    </source>
</evidence>
<dbReference type="GO" id="GO:0016075">
    <property type="term" value="P:rRNA catabolic process"/>
    <property type="evidence" value="ECO:0007669"/>
    <property type="project" value="TreeGrafter"/>
</dbReference>
<keyword evidence="2" id="KW-1185">Reference proteome</keyword>
<dbReference type="AlphaFoldDB" id="A0A0C2MPI5"/>
<organism evidence="1 2">
    <name type="scientific">Rickettsia asembonensis</name>
    <dbReference type="NCBI Taxonomy" id="1068590"/>
    <lineage>
        <taxon>Bacteria</taxon>
        <taxon>Pseudomonadati</taxon>
        <taxon>Pseudomonadota</taxon>
        <taxon>Alphaproteobacteria</taxon>
        <taxon>Rickettsiales</taxon>
        <taxon>Rickettsiaceae</taxon>
        <taxon>Rickettsieae</taxon>
        <taxon>Rickettsia</taxon>
        <taxon>spotted fever group</taxon>
    </lineage>
</organism>